<comment type="cofactor">
    <cofactor evidence="1">
        <name>Fe(2+)</name>
        <dbReference type="ChEBI" id="CHEBI:29033"/>
    </cofactor>
</comment>
<protein>
    <recommendedName>
        <fullName evidence="7">Dioxygenase</fullName>
    </recommendedName>
</protein>
<dbReference type="PANTHER" id="PTHR10543:SF89">
    <property type="entry name" value="CAROTENOID 9,10(9',10')-CLEAVAGE DIOXYGENASE 1"/>
    <property type="match status" value="1"/>
</dbReference>
<dbReference type="EMBL" id="MN739027">
    <property type="protein sequence ID" value="QHT35885.1"/>
    <property type="molecule type" value="Genomic_DNA"/>
</dbReference>
<evidence type="ECO:0000256" key="1">
    <source>
        <dbReference type="ARBA" id="ARBA00001954"/>
    </source>
</evidence>
<dbReference type="GO" id="GO:0016121">
    <property type="term" value="P:carotene catabolic process"/>
    <property type="evidence" value="ECO:0007669"/>
    <property type="project" value="TreeGrafter"/>
</dbReference>
<reference evidence="6" key="1">
    <citation type="journal article" date="2020" name="Nature">
        <title>Giant virus diversity and host interactions through global metagenomics.</title>
        <authorList>
            <person name="Schulz F."/>
            <person name="Roux S."/>
            <person name="Paez-Espino D."/>
            <person name="Jungbluth S."/>
            <person name="Walsh D.A."/>
            <person name="Denef V.J."/>
            <person name="McMahon K.D."/>
            <person name="Konstantinidis K.T."/>
            <person name="Eloe-Fadrosh E.A."/>
            <person name="Kyrpides N.C."/>
            <person name="Woyke T."/>
        </authorList>
    </citation>
    <scope>NUCLEOTIDE SEQUENCE</scope>
    <source>
        <strain evidence="6">GVMAG-M-3300009182-46</strain>
    </source>
</reference>
<dbReference type="Pfam" id="PF03055">
    <property type="entry name" value="RPE65"/>
    <property type="match status" value="1"/>
</dbReference>
<name>A0A6C0F9P1_9ZZZZ</name>
<keyword evidence="4" id="KW-0560">Oxidoreductase</keyword>
<dbReference type="GO" id="GO:0010436">
    <property type="term" value="F:carotenoid dioxygenase activity"/>
    <property type="evidence" value="ECO:0007669"/>
    <property type="project" value="TreeGrafter"/>
</dbReference>
<sequence>MQNYLNVLLFSILSLQWTRSIVCFFPLHNRRSPPTHQNLIKDQEIKKTIKYTLPPSKQNQINKLDGFFGIIGPNINFTKNTNLLDLFIGDGIIQGVFFRDGQITFVKQFIKTEKILHEEKYGKIPDNIFVKLVFYFLHSMKMMPNVFGVANTALLKIKSNIYALYEKDSPYKLHIDFDNTNIQTIKKVNIEPLHHFSAHSKIQKQQQQIIETIDYNIFTNTLEYYQLNQDFVLLNKRNIQLKYMPLVHDFLTTPDKLIIIDSPLTIDQAKRSLVLHQTQKTIIRILNKETDTIESYETDEVFFIFHYAGLKEDATNLYIYASVYNNIDFTEFQFSGKYRKIIVNKLTKKVTIERDPIAEMYNLDFPISFNGKTVFTKKDGIAIFKDLTLVKDLTFRNKYSCGESAVTYIDNVPYLLALTFDKIDNKKSFLILVNLNNYEITEISLDEQLHVGFHSIFVPSIEKLI</sequence>
<evidence type="ECO:0008006" key="7">
    <source>
        <dbReference type="Google" id="ProtNLM"/>
    </source>
</evidence>
<evidence type="ECO:0000256" key="3">
    <source>
        <dbReference type="ARBA" id="ARBA00022723"/>
    </source>
</evidence>
<dbReference type="PANTHER" id="PTHR10543">
    <property type="entry name" value="BETA-CAROTENE DIOXYGENASE"/>
    <property type="match status" value="1"/>
</dbReference>
<evidence type="ECO:0000256" key="5">
    <source>
        <dbReference type="ARBA" id="ARBA00023004"/>
    </source>
</evidence>
<organism evidence="6">
    <name type="scientific">viral metagenome</name>
    <dbReference type="NCBI Taxonomy" id="1070528"/>
    <lineage>
        <taxon>unclassified sequences</taxon>
        <taxon>metagenomes</taxon>
        <taxon>organismal metagenomes</taxon>
    </lineage>
</organism>
<evidence type="ECO:0000313" key="6">
    <source>
        <dbReference type="EMBL" id="QHT35885.1"/>
    </source>
</evidence>
<dbReference type="GO" id="GO:0046872">
    <property type="term" value="F:metal ion binding"/>
    <property type="evidence" value="ECO:0007669"/>
    <property type="project" value="UniProtKB-KW"/>
</dbReference>
<keyword evidence="3" id="KW-0479">Metal-binding</keyword>
<accession>A0A6C0F9P1</accession>
<dbReference type="AlphaFoldDB" id="A0A6C0F9P1"/>
<proteinExistence type="inferred from homology"/>
<evidence type="ECO:0000256" key="4">
    <source>
        <dbReference type="ARBA" id="ARBA00023002"/>
    </source>
</evidence>
<evidence type="ECO:0000256" key="2">
    <source>
        <dbReference type="ARBA" id="ARBA00006787"/>
    </source>
</evidence>
<dbReference type="InterPro" id="IPR004294">
    <property type="entry name" value="Carotenoid_Oase"/>
</dbReference>
<comment type="similarity">
    <text evidence="2">Belongs to the carotenoid oxygenase family.</text>
</comment>
<keyword evidence="5" id="KW-0408">Iron</keyword>